<evidence type="ECO:0000313" key="2">
    <source>
        <dbReference type="Proteomes" id="UP000298493"/>
    </source>
</evidence>
<protein>
    <submittedName>
        <fullName evidence="1">Uncharacterized protein</fullName>
    </submittedName>
</protein>
<organism evidence="1 2">
    <name type="scientific">Venturia nashicola</name>
    <dbReference type="NCBI Taxonomy" id="86259"/>
    <lineage>
        <taxon>Eukaryota</taxon>
        <taxon>Fungi</taxon>
        <taxon>Dikarya</taxon>
        <taxon>Ascomycota</taxon>
        <taxon>Pezizomycotina</taxon>
        <taxon>Dothideomycetes</taxon>
        <taxon>Pleosporomycetidae</taxon>
        <taxon>Venturiales</taxon>
        <taxon>Venturiaceae</taxon>
        <taxon>Venturia</taxon>
    </lineage>
</organism>
<evidence type="ECO:0000313" key="1">
    <source>
        <dbReference type="EMBL" id="TID14697.1"/>
    </source>
</evidence>
<dbReference type="AlphaFoldDB" id="A0A4Z1NH96"/>
<reference evidence="1 2" key="1">
    <citation type="submission" date="2019-04" db="EMBL/GenBank/DDBJ databases">
        <title>High contiguity whole genome sequence and gene annotation resource for two Venturia nashicola isolates.</title>
        <authorList>
            <person name="Prokchorchik M."/>
            <person name="Won K."/>
            <person name="Lee Y."/>
            <person name="Choi E.D."/>
            <person name="Segonzac C."/>
            <person name="Sohn K.H."/>
        </authorList>
    </citation>
    <scope>NUCLEOTIDE SEQUENCE [LARGE SCALE GENOMIC DNA]</scope>
    <source>
        <strain evidence="1 2">PRI2</strain>
    </source>
</reference>
<proteinExistence type="predicted"/>
<gene>
    <name evidence="1" type="ORF">E6O75_ATG08843</name>
</gene>
<accession>A0A4Z1NH96</accession>
<name>A0A4Z1NH96_9PEZI</name>
<comment type="caution">
    <text evidence="1">The sequence shown here is derived from an EMBL/GenBank/DDBJ whole genome shotgun (WGS) entry which is preliminary data.</text>
</comment>
<sequence>MPLSDTVGGGDTAEVRARVDRCWPGSTISSESSPSAVSLETATIGSVVEIRTGVERRKLGASPTSLSGSSFLDNAVGGVAMLRARFDRREFAASSSLSKLSSRCFVRGPAAEDPFANKVPTLESIITNINEDVPIKDANATA</sequence>
<dbReference type="Proteomes" id="UP000298493">
    <property type="component" value="Unassembled WGS sequence"/>
</dbReference>
<keyword evidence="2" id="KW-1185">Reference proteome</keyword>
<dbReference type="EMBL" id="SNSC02000022">
    <property type="protein sequence ID" value="TID14697.1"/>
    <property type="molecule type" value="Genomic_DNA"/>
</dbReference>